<dbReference type="AlphaFoldDB" id="A0ABD3RIZ1"/>
<protein>
    <submittedName>
        <fullName evidence="1">Uncharacterized protein</fullName>
    </submittedName>
</protein>
<accession>A0ABD3RIZ1</accession>
<dbReference type="EMBL" id="JBJXBP010000008">
    <property type="protein sequence ID" value="KAL3812943.1"/>
    <property type="molecule type" value="Genomic_DNA"/>
</dbReference>
<dbReference type="Proteomes" id="UP001634393">
    <property type="component" value="Unassembled WGS sequence"/>
</dbReference>
<keyword evidence="2" id="KW-1185">Reference proteome</keyword>
<gene>
    <name evidence="1" type="ORF">ACJIZ3_014211</name>
</gene>
<sequence length="92" mass="10487">MTPKADLVRIGKEGFALVDEYIAIKGRPSAPRKPYVSREAYKPCLYQYKPQQTNLYQVDARELMNTYKVVQSNDGLSTMDYSNKKSANTAFN</sequence>
<name>A0ABD3RIZ1_9LAMI</name>
<organism evidence="1 2">
    <name type="scientific">Penstemon smallii</name>
    <dbReference type="NCBI Taxonomy" id="265156"/>
    <lineage>
        <taxon>Eukaryota</taxon>
        <taxon>Viridiplantae</taxon>
        <taxon>Streptophyta</taxon>
        <taxon>Embryophyta</taxon>
        <taxon>Tracheophyta</taxon>
        <taxon>Spermatophyta</taxon>
        <taxon>Magnoliopsida</taxon>
        <taxon>eudicotyledons</taxon>
        <taxon>Gunneridae</taxon>
        <taxon>Pentapetalae</taxon>
        <taxon>asterids</taxon>
        <taxon>lamiids</taxon>
        <taxon>Lamiales</taxon>
        <taxon>Plantaginaceae</taxon>
        <taxon>Cheloneae</taxon>
        <taxon>Penstemon</taxon>
    </lineage>
</organism>
<evidence type="ECO:0000313" key="1">
    <source>
        <dbReference type="EMBL" id="KAL3812943.1"/>
    </source>
</evidence>
<proteinExistence type="predicted"/>
<reference evidence="1 2" key="1">
    <citation type="submission" date="2024-12" db="EMBL/GenBank/DDBJ databases">
        <title>The unique morphological basis and parallel evolutionary history of personate flowers in Penstemon.</title>
        <authorList>
            <person name="Depatie T.H."/>
            <person name="Wessinger C.A."/>
        </authorList>
    </citation>
    <scope>NUCLEOTIDE SEQUENCE [LARGE SCALE GENOMIC DNA]</scope>
    <source>
        <strain evidence="1">WTNN_2</strain>
        <tissue evidence="1">Leaf</tissue>
    </source>
</reference>
<comment type="caution">
    <text evidence="1">The sequence shown here is derived from an EMBL/GenBank/DDBJ whole genome shotgun (WGS) entry which is preliminary data.</text>
</comment>
<evidence type="ECO:0000313" key="2">
    <source>
        <dbReference type="Proteomes" id="UP001634393"/>
    </source>
</evidence>